<evidence type="ECO:0000313" key="1">
    <source>
        <dbReference type="EMBL" id="EFX78279.1"/>
    </source>
</evidence>
<dbReference type="Proteomes" id="UP000000305">
    <property type="component" value="Unassembled WGS sequence"/>
</dbReference>
<keyword evidence="2" id="KW-1185">Reference proteome</keyword>
<dbReference type="InParanoid" id="E9GQT2"/>
<dbReference type="AlphaFoldDB" id="E9GQT2"/>
<dbReference type="EMBL" id="GL732558">
    <property type="protein sequence ID" value="EFX78279.1"/>
    <property type="molecule type" value="Genomic_DNA"/>
</dbReference>
<organism evidence="1 2">
    <name type="scientific">Daphnia pulex</name>
    <name type="common">Water flea</name>
    <dbReference type="NCBI Taxonomy" id="6669"/>
    <lineage>
        <taxon>Eukaryota</taxon>
        <taxon>Metazoa</taxon>
        <taxon>Ecdysozoa</taxon>
        <taxon>Arthropoda</taxon>
        <taxon>Crustacea</taxon>
        <taxon>Branchiopoda</taxon>
        <taxon>Diplostraca</taxon>
        <taxon>Cladocera</taxon>
        <taxon>Anomopoda</taxon>
        <taxon>Daphniidae</taxon>
        <taxon>Daphnia</taxon>
    </lineage>
</organism>
<gene>
    <name evidence="1" type="ORF">DAPPUDRAFT_320661</name>
</gene>
<dbReference type="HOGENOM" id="CLU_2294449_0_0_1"/>
<protein>
    <submittedName>
        <fullName evidence="1">Uncharacterized protein</fullName>
    </submittedName>
</protein>
<accession>E9GQT2</accession>
<name>E9GQT2_DAPPU</name>
<proteinExistence type="predicted"/>
<sequence>MDHPVNTEKAMGNVIKAMGDLQLQQLRRNHMKRCRAHTNMCCIFLNVLLESSMINMSKLVIILTQTQITAVATALQPKVEKLLSFFKQFLGINLIGVIKPF</sequence>
<dbReference type="KEGG" id="dpx:DAPPUDRAFT_320661"/>
<evidence type="ECO:0000313" key="2">
    <source>
        <dbReference type="Proteomes" id="UP000000305"/>
    </source>
</evidence>
<reference evidence="1 2" key="1">
    <citation type="journal article" date="2011" name="Science">
        <title>The ecoresponsive genome of Daphnia pulex.</title>
        <authorList>
            <person name="Colbourne J.K."/>
            <person name="Pfrender M.E."/>
            <person name="Gilbert D."/>
            <person name="Thomas W.K."/>
            <person name="Tucker A."/>
            <person name="Oakley T.H."/>
            <person name="Tokishita S."/>
            <person name="Aerts A."/>
            <person name="Arnold G.J."/>
            <person name="Basu M.K."/>
            <person name="Bauer D.J."/>
            <person name="Caceres C.E."/>
            <person name="Carmel L."/>
            <person name="Casola C."/>
            <person name="Choi J.H."/>
            <person name="Detter J.C."/>
            <person name="Dong Q."/>
            <person name="Dusheyko S."/>
            <person name="Eads B.D."/>
            <person name="Frohlich T."/>
            <person name="Geiler-Samerotte K.A."/>
            <person name="Gerlach D."/>
            <person name="Hatcher P."/>
            <person name="Jogdeo S."/>
            <person name="Krijgsveld J."/>
            <person name="Kriventseva E.V."/>
            <person name="Kultz D."/>
            <person name="Laforsch C."/>
            <person name="Lindquist E."/>
            <person name="Lopez J."/>
            <person name="Manak J.R."/>
            <person name="Muller J."/>
            <person name="Pangilinan J."/>
            <person name="Patwardhan R.P."/>
            <person name="Pitluck S."/>
            <person name="Pritham E.J."/>
            <person name="Rechtsteiner A."/>
            <person name="Rho M."/>
            <person name="Rogozin I.B."/>
            <person name="Sakarya O."/>
            <person name="Salamov A."/>
            <person name="Schaack S."/>
            <person name="Shapiro H."/>
            <person name="Shiga Y."/>
            <person name="Skalitzky C."/>
            <person name="Smith Z."/>
            <person name="Souvorov A."/>
            <person name="Sung W."/>
            <person name="Tang Z."/>
            <person name="Tsuchiya D."/>
            <person name="Tu H."/>
            <person name="Vos H."/>
            <person name="Wang M."/>
            <person name="Wolf Y.I."/>
            <person name="Yamagata H."/>
            <person name="Yamada T."/>
            <person name="Ye Y."/>
            <person name="Shaw J.R."/>
            <person name="Andrews J."/>
            <person name="Crease T.J."/>
            <person name="Tang H."/>
            <person name="Lucas S.M."/>
            <person name="Robertson H.M."/>
            <person name="Bork P."/>
            <person name="Koonin E.V."/>
            <person name="Zdobnov E.M."/>
            <person name="Grigoriev I.V."/>
            <person name="Lynch M."/>
            <person name="Boore J.L."/>
        </authorList>
    </citation>
    <scope>NUCLEOTIDE SEQUENCE [LARGE SCALE GENOMIC DNA]</scope>
</reference>